<dbReference type="GO" id="GO:0003824">
    <property type="term" value="F:catalytic activity"/>
    <property type="evidence" value="ECO:0007669"/>
    <property type="project" value="InterPro"/>
</dbReference>
<keyword evidence="4" id="KW-0479">Metal-binding</keyword>
<dbReference type="AlphaFoldDB" id="A0A7J3M2X6"/>
<dbReference type="PANTHER" id="PTHR11228:SF7">
    <property type="entry name" value="PQQA PEPTIDE CYCLASE"/>
    <property type="match status" value="1"/>
</dbReference>
<evidence type="ECO:0000256" key="5">
    <source>
        <dbReference type="ARBA" id="ARBA00023004"/>
    </source>
</evidence>
<dbReference type="PIRSF" id="PIRSF037420">
    <property type="entry name" value="PQQ_syn_pqqE"/>
    <property type="match status" value="1"/>
</dbReference>
<proteinExistence type="predicted"/>
<dbReference type="InterPro" id="IPR017200">
    <property type="entry name" value="PqqE-like"/>
</dbReference>
<dbReference type="GO" id="GO:0051539">
    <property type="term" value="F:4 iron, 4 sulfur cluster binding"/>
    <property type="evidence" value="ECO:0007669"/>
    <property type="project" value="UniProtKB-KW"/>
</dbReference>
<evidence type="ECO:0000256" key="6">
    <source>
        <dbReference type="ARBA" id="ARBA00023014"/>
    </source>
</evidence>
<evidence type="ECO:0000256" key="1">
    <source>
        <dbReference type="ARBA" id="ARBA00001966"/>
    </source>
</evidence>
<dbReference type="EMBL" id="DSYZ01000110">
    <property type="protein sequence ID" value="HGT83223.1"/>
    <property type="molecule type" value="Genomic_DNA"/>
</dbReference>
<keyword evidence="6" id="KW-0411">Iron-sulfur</keyword>
<sequence>MISLSKMLSGVATVSKEITYAGDESFIPKKLKEFSSSLVPIIVWNITNRCNLNCLHCYARANTRLKELSTEECKKIVNELAEFGVPVILFSGGEPLLREDIFEIAEYAKDRNIKIVLSTNGTLIDETLADKLRVFDYVGISLDGVKVHDEFRGVEGAFKKAVKALEISNEVTLTGVRFTLTKHNYLEIQRLLDLAKNLQIPRFCVYHLVPSGRASFGDDVDNATRKRVVNFLMKVAEKEEEMEILTVDNPADGVYVYLETRNEEILEFLRYRGGDGTGIRLACIDELGNLHPNQFWLDYNAGNVLIQGFRNLWLKDALFAKLREKEKYLEGKCGECEFKRVCGGFRVRALRYGNLWGWDPSCYIFKP</sequence>
<evidence type="ECO:0000256" key="2">
    <source>
        <dbReference type="ARBA" id="ARBA00022485"/>
    </source>
</evidence>
<dbReference type="CDD" id="cd21123">
    <property type="entry name" value="SPASM_MftC-like"/>
    <property type="match status" value="1"/>
</dbReference>
<dbReference type="GO" id="GO:0006783">
    <property type="term" value="P:heme biosynthetic process"/>
    <property type="evidence" value="ECO:0007669"/>
    <property type="project" value="TreeGrafter"/>
</dbReference>
<feature type="domain" description="Radical SAM core" evidence="7">
    <location>
        <begin position="36"/>
        <end position="243"/>
    </location>
</feature>
<evidence type="ECO:0000256" key="4">
    <source>
        <dbReference type="ARBA" id="ARBA00022723"/>
    </source>
</evidence>
<accession>A0A7J3M2X6</accession>
<dbReference type="InterPro" id="IPR050377">
    <property type="entry name" value="Radical_SAM_PqqE_MftC-like"/>
</dbReference>
<dbReference type="SFLD" id="SFLDS00029">
    <property type="entry name" value="Radical_SAM"/>
    <property type="match status" value="1"/>
</dbReference>
<dbReference type="SFLD" id="SFLDG01067">
    <property type="entry name" value="SPASM/twitch_domain_containing"/>
    <property type="match status" value="1"/>
</dbReference>
<keyword evidence="5" id="KW-0408">Iron</keyword>
<dbReference type="PROSITE" id="PS51918">
    <property type="entry name" value="RADICAL_SAM"/>
    <property type="match status" value="1"/>
</dbReference>
<name>A0A7J3M2X6_ARCFL</name>
<dbReference type="GO" id="GO:0046872">
    <property type="term" value="F:metal ion binding"/>
    <property type="evidence" value="ECO:0007669"/>
    <property type="project" value="UniProtKB-KW"/>
</dbReference>
<dbReference type="InterPro" id="IPR058240">
    <property type="entry name" value="rSAM_sf"/>
</dbReference>
<protein>
    <submittedName>
        <fullName evidence="8">Radical SAM protein</fullName>
    </submittedName>
</protein>
<dbReference type="SFLD" id="SFLDG01386">
    <property type="entry name" value="main_SPASM_domain-containing"/>
    <property type="match status" value="1"/>
</dbReference>
<evidence type="ECO:0000256" key="3">
    <source>
        <dbReference type="ARBA" id="ARBA00022691"/>
    </source>
</evidence>
<evidence type="ECO:0000259" key="7">
    <source>
        <dbReference type="PROSITE" id="PS51918"/>
    </source>
</evidence>
<organism evidence="8">
    <name type="scientific">Archaeoglobus fulgidus</name>
    <dbReference type="NCBI Taxonomy" id="2234"/>
    <lineage>
        <taxon>Archaea</taxon>
        <taxon>Methanobacteriati</taxon>
        <taxon>Methanobacteriota</taxon>
        <taxon>Archaeoglobi</taxon>
        <taxon>Archaeoglobales</taxon>
        <taxon>Archaeoglobaceae</taxon>
        <taxon>Archaeoglobus</taxon>
    </lineage>
</organism>
<dbReference type="Pfam" id="PF04055">
    <property type="entry name" value="Radical_SAM"/>
    <property type="match status" value="1"/>
</dbReference>
<dbReference type="InterPro" id="IPR013785">
    <property type="entry name" value="Aldolase_TIM"/>
</dbReference>
<keyword evidence="3" id="KW-0949">S-adenosyl-L-methionine</keyword>
<dbReference type="Gene3D" id="3.20.20.70">
    <property type="entry name" value="Aldolase class I"/>
    <property type="match status" value="1"/>
</dbReference>
<comment type="caution">
    <text evidence="8">The sequence shown here is derived from an EMBL/GenBank/DDBJ whole genome shotgun (WGS) entry which is preliminary data.</text>
</comment>
<comment type="cofactor">
    <cofactor evidence="1">
        <name>[4Fe-4S] cluster</name>
        <dbReference type="ChEBI" id="CHEBI:49883"/>
    </cofactor>
</comment>
<dbReference type="SUPFAM" id="SSF102114">
    <property type="entry name" value="Radical SAM enzymes"/>
    <property type="match status" value="1"/>
</dbReference>
<dbReference type="CDD" id="cd01335">
    <property type="entry name" value="Radical_SAM"/>
    <property type="match status" value="1"/>
</dbReference>
<keyword evidence="2" id="KW-0004">4Fe-4S</keyword>
<gene>
    <name evidence="8" type="ORF">ENT52_05800</name>
</gene>
<evidence type="ECO:0000313" key="8">
    <source>
        <dbReference type="EMBL" id="HGT83223.1"/>
    </source>
</evidence>
<reference evidence="8" key="1">
    <citation type="journal article" date="2020" name="mSystems">
        <title>Genome- and Community-Level Interaction Insights into Carbon Utilization and Element Cycling Functions of Hydrothermarchaeota in Hydrothermal Sediment.</title>
        <authorList>
            <person name="Zhou Z."/>
            <person name="Liu Y."/>
            <person name="Xu W."/>
            <person name="Pan J."/>
            <person name="Luo Z.H."/>
            <person name="Li M."/>
        </authorList>
    </citation>
    <scope>NUCLEOTIDE SEQUENCE [LARGE SCALE GENOMIC DNA]</scope>
    <source>
        <strain evidence="8">SpSt-587</strain>
    </source>
</reference>
<dbReference type="InterPro" id="IPR007197">
    <property type="entry name" value="rSAM"/>
</dbReference>
<dbReference type="PANTHER" id="PTHR11228">
    <property type="entry name" value="RADICAL SAM DOMAIN PROTEIN"/>
    <property type="match status" value="1"/>
</dbReference>